<sequence>AGRRQVNPGQRRRPGPRGRWRNTSRHPSAAEARPDHRPTGLDRGSRPLAGRGLDPGRRPARAPRGPHPHRLPNRGLHFQHRI</sequence>
<dbReference type="EMBL" id="CADCVE010000089">
    <property type="protein sequence ID" value="CAA9461809.1"/>
    <property type="molecule type" value="Genomic_DNA"/>
</dbReference>
<protein>
    <submittedName>
        <fullName evidence="2">Uncharacterized protein</fullName>
    </submittedName>
</protein>
<reference evidence="2" key="1">
    <citation type="submission" date="2020-02" db="EMBL/GenBank/DDBJ databases">
        <authorList>
            <person name="Meier V. D."/>
        </authorList>
    </citation>
    <scope>NUCLEOTIDE SEQUENCE</scope>
    <source>
        <strain evidence="2">AVDCRST_MAG28</strain>
    </source>
</reference>
<evidence type="ECO:0000313" key="2">
    <source>
        <dbReference type="EMBL" id="CAA9461809.1"/>
    </source>
</evidence>
<feature type="non-terminal residue" evidence="2">
    <location>
        <position position="1"/>
    </location>
</feature>
<name>A0A6J4R570_9ACTN</name>
<gene>
    <name evidence="2" type="ORF">AVDCRST_MAG28-3402</name>
</gene>
<feature type="non-terminal residue" evidence="2">
    <location>
        <position position="82"/>
    </location>
</feature>
<feature type="compositionally biased region" description="Basic residues" evidence="1">
    <location>
        <begin position="10"/>
        <end position="24"/>
    </location>
</feature>
<dbReference type="AlphaFoldDB" id="A0A6J4R570"/>
<feature type="compositionally biased region" description="Basic and acidic residues" evidence="1">
    <location>
        <begin position="32"/>
        <end position="45"/>
    </location>
</feature>
<proteinExistence type="predicted"/>
<feature type="region of interest" description="Disordered" evidence="1">
    <location>
        <begin position="1"/>
        <end position="82"/>
    </location>
</feature>
<feature type="compositionally biased region" description="Basic residues" evidence="1">
    <location>
        <begin position="58"/>
        <end position="82"/>
    </location>
</feature>
<evidence type="ECO:0000256" key="1">
    <source>
        <dbReference type="SAM" id="MobiDB-lite"/>
    </source>
</evidence>
<accession>A0A6J4R570</accession>
<organism evidence="2">
    <name type="scientific">uncultured Rubrobacteraceae bacterium</name>
    <dbReference type="NCBI Taxonomy" id="349277"/>
    <lineage>
        <taxon>Bacteria</taxon>
        <taxon>Bacillati</taxon>
        <taxon>Actinomycetota</taxon>
        <taxon>Rubrobacteria</taxon>
        <taxon>Rubrobacterales</taxon>
        <taxon>Rubrobacteraceae</taxon>
        <taxon>environmental samples</taxon>
    </lineage>
</organism>